<reference evidence="3" key="1">
    <citation type="submission" date="2016-11" db="UniProtKB">
        <authorList>
            <consortium name="WormBaseParasite"/>
        </authorList>
    </citation>
    <scope>IDENTIFICATION</scope>
</reference>
<feature type="transmembrane region" description="Helical" evidence="1">
    <location>
        <begin position="130"/>
        <end position="148"/>
    </location>
</feature>
<accession>A0A1I7ZIR0</accession>
<name>A0A1I7ZIR0_9BILA</name>
<keyword evidence="1" id="KW-1133">Transmembrane helix</keyword>
<organism evidence="2 3">
    <name type="scientific">Steinernema glaseri</name>
    <dbReference type="NCBI Taxonomy" id="37863"/>
    <lineage>
        <taxon>Eukaryota</taxon>
        <taxon>Metazoa</taxon>
        <taxon>Ecdysozoa</taxon>
        <taxon>Nematoda</taxon>
        <taxon>Chromadorea</taxon>
        <taxon>Rhabditida</taxon>
        <taxon>Tylenchina</taxon>
        <taxon>Panagrolaimomorpha</taxon>
        <taxon>Strongyloidoidea</taxon>
        <taxon>Steinernematidae</taxon>
        <taxon>Steinernema</taxon>
    </lineage>
</organism>
<keyword evidence="2" id="KW-1185">Reference proteome</keyword>
<evidence type="ECO:0000256" key="1">
    <source>
        <dbReference type="SAM" id="Phobius"/>
    </source>
</evidence>
<keyword evidence="1" id="KW-0472">Membrane</keyword>
<keyword evidence="1" id="KW-0812">Transmembrane</keyword>
<dbReference type="Proteomes" id="UP000095287">
    <property type="component" value="Unplaced"/>
</dbReference>
<evidence type="ECO:0000313" key="3">
    <source>
        <dbReference type="WBParaSite" id="L893_g2660.t1"/>
    </source>
</evidence>
<protein>
    <submittedName>
        <fullName evidence="3">Reticulophagy regulator 1</fullName>
    </submittedName>
</protein>
<sequence length="158" mass="17047">MARTRSLSSSSDEWSVISEDSVELHGDHNECEISSEGLIHLKDILGKNNTEEDVDLVAKDSQTLGKLSDSAVAATEASEGGIAKVVEDMDSLSDSLNDLDKISEQADQAEVAGQCEKDSVSTEVDDSIDLIGLLLMCPLLALLPYVYMQLAELLYLNL</sequence>
<proteinExistence type="predicted"/>
<dbReference type="AlphaFoldDB" id="A0A1I7ZIR0"/>
<evidence type="ECO:0000313" key="2">
    <source>
        <dbReference type="Proteomes" id="UP000095287"/>
    </source>
</evidence>
<dbReference type="WBParaSite" id="L893_g2660.t1">
    <property type="protein sequence ID" value="L893_g2660.t1"/>
    <property type="gene ID" value="L893_g2660"/>
</dbReference>